<accession>A0A1X7GP17</accession>
<name>A0A1X7GP17_9SPHN</name>
<evidence type="ECO:0000313" key="3">
    <source>
        <dbReference type="EMBL" id="SMF72563.1"/>
    </source>
</evidence>
<dbReference type="OrthoDB" id="8477976at2"/>
<dbReference type="Proteomes" id="UP000192934">
    <property type="component" value="Chromosome I"/>
</dbReference>
<protein>
    <submittedName>
        <fullName evidence="3">Transglycosylase SLT domain-containing protein</fullName>
    </submittedName>
</protein>
<dbReference type="Pfam" id="PF01464">
    <property type="entry name" value="SLT"/>
    <property type="match status" value="1"/>
</dbReference>
<dbReference type="EMBL" id="LT840185">
    <property type="protein sequence ID" value="SMF72563.1"/>
    <property type="molecule type" value="Genomic_DNA"/>
</dbReference>
<gene>
    <name evidence="3" type="ORF">SAMN06295910_2037</name>
</gene>
<dbReference type="InterPro" id="IPR008258">
    <property type="entry name" value="Transglycosylase_SLT_dom_1"/>
</dbReference>
<evidence type="ECO:0000313" key="4">
    <source>
        <dbReference type="Proteomes" id="UP000192934"/>
    </source>
</evidence>
<sequence>MSTGYVSFPTTRDTFAGADGRIGGAIARAAERTGVDFSYLFHQAKIESSLNPNARARTSSATGLFQFIDQTWLATVKKHGSEHGLGWAADGIRQGSNGRYHVADPGLRSAILDLRRDPEAASAMAGEFAADNQQYLERRLDRPVESVDLYLAHFLGAGGAAKFLQAHDANPQASAASIFPAAARTNRGVFFNRDGSARSFAEVRDRFAAKLGGEGGPLPSRGPALEQSAEVRMAALETGAMAGQRTAPTPQYARLAYLMLAQLGA</sequence>
<dbReference type="InterPro" id="IPR023346">
    <property type="entry name" value="Lysozyme-like_dom_sf"/>
</dbReference>
<comment type="similarity">
    <text evidence="1">Belongs to the virb1 family.</text>
</comment>
<organism evidence="3 4">
    <name type="scientific">Allosphingosinicella indica</name>
    <dbReference type="NCBI Taxonomy" id="941907"/>
    <lineage>
        <taxon>Bacteria</taxon>
        <taxon>Pseudomonadati</taxon>
        <taxon>Pseudomonadota</taxon>
        <taxon>Alphaproteobacteria</taxon>
        <taxon>Sphingomonadales</taxon>
        <taxon>Sphingomonadaceae</taxon>
        <taxon>Allosphingosinicella</taxon>
    </lineage>
</organism>
<feature type="domain" description="Transglycosylase SLT" evidence="2">
    <location>
        <begin position="26"/>
        <end position="80"/>
    </location>
</feature>
<dbReference type="Gene3D" id="1.10.530.10">
    <property type="match status" value="1"/>
</dbReference>
<evidence type="ECO:0000259" key="2">
    <source>
        <dbReference type="Pfam" id="PF01464"/>
    </source>
</evidence>
<dbReference type="STRING" id="941907.SAMN06295910_2037"/>
<dbReference type="SUPFAM" id="SSF53955">
    <property type="entry name" value="Lysozyme-like"/>
    <property type="match status" value="1"/>
</dbReference>
<evidence type="ECO:0000256" key="1">
    <source>
        <dbReference type="ARBA" id="ARBA00009387"/>
    </source>
</evidence>
<dbReference type="AlphaFoldDB" id="A0A1X7GP17"/>
<reference evidence="4" key="1">
    <citation type="submission" date="2017-04" db="EMBL/GenBank/DDBJ databases">
        <authorList>
            <person name="Varghese N."/>
            <person name="Submissions S."/>
        </authorList>
    </citation>
    <scope>NUCLEOTIDE SEQUENCE [LARGE SCALE GENOMIC DNA]</scope>
    <source>
        <strain evidence="4">Dd16</strain>
    </source>
</reference>
<proteinExistence type="inferred from homology"/>
<dbReference type="RefSeq" id="WP_085218670.1">
    <property type="nucleotide sequence ID" value="NZ_LT840185.1"/>
</dbReference>
<keyword evidence="4" id="KW-1185">Reference proteome</keyword>